<comment type="subcellular location">
    <subcellularLocation>
        <location evidence="2 8">Nucleus</location>
    </subcellularLocation>
</comment>
<comment type="catalytic activity">
    <reaction evidence="7">
        <text>a 5'-end triphospho-ribonucleoside in mRNA + H2O = a 5'-end diphospho-ribonucleoside in mRNA + phosphate + H(+)</text>
        <dbReference type="Rhea" id="RHEA:67004"/>
        <dbReference type="Rhea" id="RHEA-COMP:17164"/>
        <dbReference type="Rhea" id="RHEA-COMP:17165"/>
        <dbReference type="ChEBI" id="CHEBI:15377"/>
        <dbReference type="ChEBI" id="CHEBI:15378"/>
        <dbReference type="ChEBI" id="CHEBI:43474"/>
        <dbReference type="ChEBI" id="CHEBI:167616"/>
        <dbReference type="ChEBI" id="CHEBI:167618"/>
        <dbReference type="EC" id="3.6.1.74"/>
    </reaction>
    <physiologicalReaction direction="left-to-right" evidence="7">
        <dbReference type="Rhea" id="RHEA:67005"/>
    </physiologicalReaction>
</comment>
<dbReference type="InterPro" id="IPR004206">
    <property type="entry name" value="mRNA_triPase_Cet1"/>
</dbReference>
<evidence type="ECO:0000256" key="9">
    <source>
        <dbReference type="SAM" id="MobiDB-lite"/>
    </source>
</evidence>
<feature type="compositionally biased region" description="Polar residues" evidence="9">
    <location>
        <begin position="378"/>
        <end position="396"/>
    </location>
</feature>
<evidence type="ECO:0000313" key="11">
    <source>
        <dbReference type="EMBL" id="KAK4217555.1"/>
    </source>
</evidence>
<dbReference type="PANTHER" id="PTHR28118">
    <property type="entry name" value="POLYNUCLEOTIDE 5'-TRIPHOSPHATASE-RELATED"/>
    <property type="match status" value="1"/>
</dbReference>
<feature type="compositionally biased region" description="Pro residues" evidence="9">
    <location>
        <begin position="326"/>
        <end position="337"/>
    </location>
</feature>
<evidence type="ECO:0000259" key="10">
    <source>
        <dbReference type="Pfam" id="PF02940"/>
    </source>
</evidence>
<feature type="compositionally biased region" description="Basic and acidic residues" evidence="9">
    <location>
        <begin position="349"/>
        <end position="366"/>
    </location>
</feature>
<feature type="compositionally biased region" description="Polar residues" evidence="9">
    <location>
        <begin position="62"/>
        <end position="73"/>
    </location>
</feature>
<evidence type="ECO:0000256" key="8">
    <source>
        <dbReference type="RuleBase" id="RU367053"/>
    </source>
</evidence>
<keyword evidence="6 8" id="KW-0539">Nucleus</keyword>
<dbReference type="EMBL" id="MU858059">
    <property type="protein sequence ID" value="KAK4217555.1"/>
    <property type="molecule type" value="Genomic_DNA"/>
</dbReference>
<dbReference type="Pfam" id="PF02940">
    <property type="entry name" value="mRNA_triPase"/>
    <property type="match status" value="1"/>
</dbReference>
<dbReference type="PANTHER" id="PTHR28118:SF1">
    <property type="entry name" value="POLYNUCLEOTIDE 5'-TRIPHOSPHATASE CTL1-RELATED"/>
    <property type="match status" value="1"/>
</dbReference>
<feature type="compositionally biased region" description="Low complexity" evidence="9">
    <location>
        <begin position="13"/>
        <end position="38"/>
    </location>
</feature>
<dbReference type="SUPFAM" id="SSF55154">
    <property type="entry name" value="CYTH-like phosphatases"/>
    <property type="match status" value="1"/>
</dbReference>
<accession>A0AAN7BE05</accession>
<dbReference type="CDD" id="cd07470">
    <property type="entry name" value="CYTH-like_mRNA_RTPase"/>
    <property type="match status" value="1"/>
</dbReference>
<dbReference type="Proteomes" id="UP001301769">
    <property type="component" value="Unassembled WGS sequence"/>
</dbReference>
<dbReference type="InterPro" id="IPR037009">
    <property type="entry name" value="mRNA_triPase_Cet1_sf"/>
</dbReference>
<gene>
    <name evidence="11" type="ORF">QBC37DRAFT_47432</name>
</gene>
<reference evidence="11" key="1">
    <citation type="journal article" date="2023" name="Mol. Phylogenet. Evol.">
        <title>Genome-scale phylogeny and comparative genomics of the fungal order Sordariales.</title>
        <authorList>
            <person name="Hensen N."/>
            <person name="Bonometti L."/>
            <person name="Westerberg I."/>
            <person name="Brannstrom I.O."/>
            <person name="Guillou S."/>
            <person name="Cros-Aarteil S."/>
            <person name="Calhoun S."/>
            <person name="Haridas S."/>
            <person name="Kuo A."/>
            <person name="Mondo S."/>
            <person name="Pangilinan J."/>
            <person name="Riley R."/>
            <person name="LaButti K."/>
            <person name="Andreopoulos B."/>
            <person name="Lipzen A."/>
            <person name="Chen C."/>
            <person name="Yan M."/>
            <person name="Daum C."/>
            <person name="Ng V."/>
            <person name="Clum A."/>
            <person name="Steindorff A."/>
            <person name="Ohm R.A."/>
            <person name="Martin F."/>
            <person name="Silar P."/>
            <person name="Natvig D.O."/>
            <person name="Lalanne C."/>
            <person name="Gautier V."/>
            <person name="Ament-Velasquez S.L."/>
            <person name="Kruys A."/>
            <person name="Hutchinson M.I."/>
            <person name="Powell A.J."/>
            <person name="Barry K."/>
            <person name="Miller A.N."/>
            <person name="Grigoriev I.V."/>
            <person name="Debuchy R."/>
            <person name="Gladieux P."/>
            <person name="Hiltunen Thoren M."/>
            <person name="Johannesson H."/>
        </authorList>
    </citation>
    <scope>NUCLEOTIDE SEQUENCE</scope>
    <source>
        <strain evidence="11">PSN293</strain>
    </source>
</reference>
<feature type="compositionally biased region" description="Polar residues" evidence="9">
    <location>
        <begin position="135"/>
        <end position="144"/>
    </location>
</feature>
<keyword evidence="5 8" id="KW-0378">Hydrolase</keyword>
<proteinExistence type="inferred from homology"/>
<evidence type="ECO:0000256" key="4">
    <source>
        <dbReference type="ARBA" id="ARBA00022664"/>
    </source>
</evidence>
<keyword evidence="12" id="KW-1185">Reference proteome</keyword>
<reference evidence="11" key="2">
    <citation type="submission" date="2023-05" db="EMBL/GenBank/DDBJ databases">
        <authorList>
            <consortium name="Lawrence Berkeley National Laboratory"/>
            <person name="Steindorff A."/>
            <person name="Hensen N."/>
            <person name="Bonometti L."/>
            <person name="Westerberg I."/>
            <person name="Brannstrom I.O."/>
            <person name="Guillou S."/>
            <person name="Cros-Aarteil S."/>
            <person name="Calhoun S."/>
            <person name="Haridas S."/>
            <person name="Kuo A."/>
            <person name="Mondo S."/>
            <person name="Pangilinan J."/>
            <person name="Riley R."/>
            <person name="Labutti K."/>
            <person name="Andreopoulos B."/>
            <person name="Lipzen A."/>
            <person name="Chen C."/>
            <person name="Yanf M."/>
            <person name="Daum C."/>
            <person name="Ng V."/>
            <person name="Clum A."/>
            <person name="Ohm R."/>
            <person name="Martin F."/>
            <person name="Silar P."/>
            <person name="Natvig D."/>
            <person name="Lalanne C."/>
            <person name="Gautier V."/>
            <person name="Ament-Velasquez S.L."/>
            <person name="Kruys A."/>
            <person name="Hutchinson M.I."/>
            <person name="Powell A.J."/>
            <person name="Barry K."/>
            <person name="Miller A.N."/>
            <person name="Grigoriev I.V."/>
            <person name="Debuchy R."/>
            <person name="Gladieux P."/>
            <person name="Thoren M.H."/>
            <person name="Johannesson H."/>
        </authorList>
    </citation>
    <scope>NUCLEOTIDE SEQUENCE</scope>
    <source>
        <strain evidence="11">PSN293</strain>
    </source>
</reference>
<dbReference type="GO" id="GO:0006370">
    <property type="term" value="P:7-methylguanosine mRNA capping"/>
    <property type="evidence" value="ECO:0007669"/>
    <property type="project" value="UniProtKB-UniRule"/>
</dbReference>
<feature type="compositionally biased region" description="Polar residues" evidence="9">
    <location>
        <begin position="308"/>
        <end position="318"/>
    </location>
</feature>
<dbReference type="InterPro" id="IPR040343">
    <property type="entry name" value="Cet1/Ctl1"/>
</dbReference>
<comment type="similarity">
    <text evidence="3 8">Belongs to the fungal TPase family.</text>
</comment>
<feature type="compositionally biased region" description="Polar residues" evidence="9">
    <location>
        <begin position="284"/>
        <end position="301"/>
    </location>
</feature>
<evidence type="ECO:0000256" key="5">
    <source>
        <dbReference type="ARBA" id="ARBA00022801"/>
    </source>
</evidence>
<feature type="region of interest" description="Disordered" evidence="9">
    <location>
        <begin position="491"/>
        <end position="563"/>
    </location>
</feature>
<comment type="function">
    <text evidence="8">First step of mRNA capping. Converts the 5'-triphosphate end of a nascent mRNA chain into a diphosphate end.</text>
</comment>
<feature type="compositionally biased region" description="Polar residues" evidence="9">
    <location>
        <begin position="493"/>
        <end position="508"/>
    </location>
</feature>
<evidence type="ECO:0000256" key="7">
    <source>
        <dbReference type="ARBA" id="ARBA00047740"/>
    </source>
</evidence>
<evidence type="ECO:0000313" key="12">
    <source>
        <dbReference type="Proteomes" id="UP001301769"/>
    </source>
</evidence>
<feature type="region of interest" description="Disordered" evidence="9">
    <location>
        <begin position="1"/>
        <end position="462"/>
    </location>
</feature>
<dbReference type="EC" id="3.6.1.74" evidence="8"/>
<evidence type="ECO:0000256" key="1">
    <source>
        <dbReference type="ARBA" id="ARBA00001946"/>
    </source>
</evidence>
<dbReference type="AlphaFoldDB" id="A0AAN7BE05"/>
<organism evidence="11 12">
    <name type="scientific">Rhypophila decipiens</name>
    <dbReference type="NCBI Taxonomy" id="261697"/>
    <lineage>
        <taxon>Eukaryota</taxon>
        <taxon>Fungi</taxon>
        <taxon>Dikarya</taxon>
        <taxon>Ascomycota</taxon>
        <taxon>Pezizomycotina</taxon>
        <taxon>Sordariomycetes</taxon>
        <taxon>Sordariomycetidae</taxon>
        <taxon>Sordariales</taxon>
        <taxon>Naviculisporaceae</taxon>
        <taxon>Rhypophila</taxon>
    </lineage>
</organism>
<evidence type="ECO:0000256" key="6">
    <source>
        <dbReference type="ARBA" id="ARBA00023242"/>
    </source>
</evidence>
<comment type="caution">
    <text evidence="11">The sequence shown here is derived from an EMBL/GenBank/DDBJ whole genome shotgun (WGS) entry which is preliminary data.</text>
</comment>
<keyword evidence="8" id="KW-0506">mRNA capping</keyword>
<dbReference type="GO" id="GO:0004651">
    <property type="term" value="F:polynucleotide 5'-phosphatase activity"/>
    <property type="evidence" value="ECO:0007669"/>
    <property type="project" value="UniProtKB-UniRule"/>
</dbReference>
<dbReference type="GO" id="GO:0140818">
    <property type="term" value="F:mRNA 5'-triphosphate monophosphatase activity"/>
    <property type="evidence" value="ECO:0007669"/>
    <property type="project" value="UniProtKB-EC"/>
</dbReference>
<comment type="subunit">
    <text evidence="8">Heterodimer. The mRNA-capping enzyme is composed of two separate chains alpha and beta, respectively a mRNA guanylyltransferase and an mRNA 5'-triphosphate monophosphatase.</text>
</comment>
<dbReference type="Gene3D" id="3.20.100.10">
    <property type="entry name" value="mRNA triphosphatase Cet1-like"/>
    <property type="match status" value="1"/>
</dbReference>
<evidence type="ECO:0000256" key="3">
    <source>
        <dbReference type="ARBA" id="ARBA00006345"/>
    </source>
</evidence>
<feature type="compositionally biased region" description="Low complexity" evidence="9">
    <location>
        <begin position="111"/>
        <end position="127"/>
    </location>
</feature>
<keyword evidence="4 8" id="KW-0507">mRNA processing</keyword>
<sequence>MDLRGMLNDNGGAAAASSSSKPLPPQQIQIQTQQLQQPHQPPPLPSTPIQNMPQQPFRDYGPTQQSPIRQFSPQEYGAQNMPPGAFASSPYQTGPGPGPYANRPPQPPPLQQIAPNDLRSPSIGSGPVPSPYRPTPTSSVSTASGGYPFPPPQQQTPTSPVQRHQYPPASAYHRDGYPQPSGPVGMTGPPGASSYMHGPSLPQTPPIGTAGVPHPYPHQRSQSSHSTPTPTSAQSQSGQYGASYPHGSPVVPTHQLPQLDHQQRQSSQPPTPIAGPLSGGPRGGQSQTLNFPGAQSQTLNFPQPPSPYQQHRLQSTTAHHPLPSQSSPPPPPPPSLPRHPSSQTIYESHAQELPRRPQSHSERERSVSISPKTRVPSLPSSTGRPGTSVSDSQNLHPPSLAPAMDIDRERVSTPAKRKLEDRELRSDELERRGTRPPPFQDVADRSVRGPESAQAKRPRRKMIHKTAPIWAQPAQGRNLVNPNCILYRPSAGHNHQVNGKSESLVSRHTSPEERRSTIAPQAAPPPPPPAAAAQQPMRPVAEQAYTEGPLGPWEPSITNQTPQGSMSKRLCDFFFATVVSNDYLGEMQSRGIKFEIEAKFGVLIDKHTQGRVALPIETNCILSDNGNWLAFRSSMTEAQHKFFNDFLNEMVKATHPDNKANVTRRLPVKYQHRRQVDKFFDLPGNTVLPGYVTDLFNASGHRPKVRITYDQKTNEVLAKIIKTKVQDIHLFLPESALDCRISVNLEMDWDGPVEALESQTKRPPAPDRMKDRLSYSHGHYQIDLTQVTQVNSQRPEKQHELEIEVNPAAIIEQGQRAASGQPHQYLELVEGFLNNICLLARKASTA</sequence>
<evidence type="ECO:0000256" key="2">
    <source>
        <dbReference type="ARBA" id="ARBA00004123"/>
    </source>
</evidence>
<dbReference type="GO" id="GO:0031533">
    <property type="term" value="C:mRNA capping enzyme complex"/>
    <property type="evidence" value="ECO:0007669"/>
    <property type="project" value="UniProtKB-UniRule"/>
</dbReference>
<feature type="compositionally biased region" description="Pro residues" evidence="9">
    <location>
        <begin position="96"/>
        <end position="110"/>
    </location>
</feature>
<feature type="compositionally biased region" description="Basic and acidic residues" evidence="9">
    <location>
        <begin position="405"/>
        <end position="433"/>
    </location>
</feature>
<feature type="domain" description="mRNA triphosphatase Cet1-like" evidence="10">
    <location>
        <begin position="565"/>
        <end position="805"/>
    </location>
</feature>
<comment type="cofactor">
    <cofactor evidence="1 8">
        <name>Mg(2+)</name>
        <dbReference type="ChEBI" id="CHEBI:18420"/>
    </cofactor>
</comment>
<dbReference type="InterPro" id="IPR033469">
    <property type="entry name" value="CYTH-like_dom_sf"/>
</dbReference>
<feature type="compositionally biased region" description="Low complexity" evidence="9">
    <location>
        <begin position="218"/>
        <end position="244"/>
    </location>
</feature>
<name>A0AAN7BE05_9PEZI</name>
<protein>
    <recommendedName>
        <fullName evidence="8">mRNA-capping enzyme subunit beta</fullName>
        <ecNumber evidence="8">3.6.1.74</ecNumber>
    </recommendedName>
    <alternativeName>
        <fullName evidence="8">mRNA 5'-phosphatase</fullName>
    </alternativeName>
    <alternativeName>
        <fullName evidence="8">mRNA 5'-triphosphate monophosphatase</fullName>
    </alternativeName>
</protein>